<sequence length="125" mass="14434">MLKQVVKIFLVLMVGGVHAQVIDYDLLKEQAVEYENSLTEQEKSQLNRSYAEPLSVSIGFCAQFYQGTSFEIVSRVSERGVLLENWTNTIGPFAECVRSMFNHQYIYSVRNEAFYAFLEFNLTKQ</sequence>
<dbReference type="Proteomes" id="UP000593966">
    <property type="component" value="Chromosome"/>
</dbReference>
<evidence type="ECO:0000313" key="1">
    <source>
        <dbReference type="EMBL" id="QOW44991.1"/>
    </source>
</evidence>
<keyword evidence="2" id="KW-1185">Reference proteome</keyword>
<name>A0A7S7AGK1_9GAMM</name>
<dbReference type="AlphaFoldDB" id="A0A7S7AGK1"/>
<dbReference type="EMBL" id="CP048659">
    <property type="protein sequence ID" value="QOW44991.1"/>
    <property type="molecule type" value="Genomic_DNA"/>
</dbReference>
<proteinExistence type="predicted"/>
<dbReference type="RefSeq" id="WP_180045222.1">
    <property type="nucleotide sequence ID" value="NZ_CP048659.1"/>
</dbReference>
<evidence type="ECO:0000313" key="2">
    <source>
        <dbReference type="Proteomes" id="UP000593966"/>
    </source>
</evidence>
<accession>A0A7S7AGK1</accession>
<gene>
    <name evidence="1" type="ORF">G0028_03230</name>
</gene>
<protein>
    <submittedName>
        <fullName evidence="1">Uncharacterized protein</fullName>
    </submittedName>
</protein>
<reference evidence="1 2" key="1">
    <citation type="submission" date="2020-02" db="EMBL/GenBank/DDBJ databases">
        <title>Tigecycline-resistant Acinetobacter species from pigs and migratory birds.</title>
        <authorList>
            <person name="Chen C."/>
            <person name="Sun J."/>
            <person name="Liao X.-P."/>
            <person name="Liu Y.-H."/>
        </authorList>
    </citation>
    <scope>NUCLEOTIDE SEQUENCE [LARGE SCALE GENOMIC DNA]</scope>
    <source>
        <strain evidence="1 2">YH12207_T</strain>
    </source>
</reference>
<organism evidence="1 2">
    <name type="scientific">Acinetobacter piscicola</name>
    <dbReference type="NCBI Taxonomy" id="2006115"/>
    <lineage>
        <taxon>Bacteria</taxon>
        <taxon>Pseudomonadati</taxon>
        <taxon>Pseudomonadota</taxon>
        <taxon>Gammaproteobacteria</taxon>
        <taxon>Moraxellales</taxon>
        <taxon>Moraxellaceae</taxon>
        <taxon>Acinetobacter</taxon>
    </lineage>
</organism>